<dbReference type="SUPFAM" id="SSF109604">
    <property type="entry name" value="HD-domain/PDEase-like"/>
    <property type="match status" value="1"/>
</dbReference>
<dbReference type="AlphaFoldDB" id="A0A438EHU0"/>
<sequence>MGDKGVGGLGGTCCRFHVPETITVADPAFRRRLDILAGHPTTSLPDLLYSRLKRYSLSLSLSEQQSAMGALCNHDKLSSFTSAHDRRFSKHVHDNVHGNIYLDPLFMKFIDTEEFQRQTSRSEATSVEKLSSSFCFLRKLPNRRIHAAIHLQCILTCVAHMVYPGAVHSRFEHSLGVYWLAGEAVHKLQAYQGLELGIDPFDIQTVKLAGN</sequence>
<dbReference type="InterPro" id="IPR050135">
    <property type="entry name" value="dGTPase-like"/>
</dbReference>
<evidence type="ECO:0000313" key="1">
    <source>
        <dbReference type="EMBL" id="RVW47260.1"/>
    </source>
</evidence>
<proteinExistence type="predicted"/>
<gene>
    <name evidence="1" type="ORF">CK203_070086</name>
</gene>
<protein>
    <submittedName>
        <fullName evidence="1">Uncharacterized protein</fullName>
    </submittedName>
</protein>
<evidence type="ECO:0000313" key="2">
    <source>
        <dbReference type="Proteomes" id="UP000288805"/>
    </source>
</evidence>
<reference evidence="1 2" key="1">
    <citation type="journal article" date="2018" name="PLoS Genet.">
        <title>Population sequencing reveals clonal diversity and ancestral inbreeding in the grapevine cultivar Chardonnay.</title>
        <authorList>
            <person name="Roach M.J."/>
            <person name="Johnson D.L."/>
            <person name="Bohlmann J."/>
            <person name="van Vuuren H.J."/>
            <person name="Jones S.J."/>
            <person name="Pretorius I.S."/>
            <person name="Schmidt S.A."/>
            <person name="Borneman A.R."/>
        </authorList>
    </citation>
    <scope>NUCLEOTIDE SEQUENCE [LARGE SCALE GENOMIC DNA]</scope>
    <source>
        <strain evidence="2">cv. Chardonnay</strain>
        <tissue evidence="1">Leaf</tissue>
    </source>
</reference>
<accession>A0A438EHU0</accession>
<name>A0A438EHU0_VITVI</name>
<organism evidence="1 2">
    <name type="scientific">Vitis vinifera</name>
    <name type="common">Grape</name>
    <dbReference type="NCBI Taxonomy" id="29760"/>
    <lineage>
        <taxon>Eukaryota</taxon>
        <taxon>Viridiplantae</taxon>
        <taxon>Streptophyta</taxon>
        <taxon>Embryophyta</taxon>
        <taxon>Tracheophyta</taxon>
        <taxon>Spermatophyta</taxon>
        <taxon>Magnoliopsida</taxon>
        <taxon>eudicotyledons</taxon>
        <taxon>Gunneridae</taxon>
        <taxon>Pentapetalae</taxon>
        <taxon>rosids</taxon>
        <taxon>Vitales</taxon>
        <taxon>Vitaceae</taxon>
        <taxon>Viteae</taxon>
        <taxon>Vitis</taxon>
    </lineage>
</organism>
<dbReference type="PANTHER" id="PTHR11373">
    <property type="entry name" value="DEOXYNUCLEOSIDE TRIPHOSPHATE TRIPHOSPHOHYDROLASE"/>
    <property type="match status" value="1"/>
</dbReference>
<dbReference type="EMBL" id="QGNW01001287">
    <property type="protein sequence ID" value="RVW47260.1"/>
    <property type="molecule type" value="Genomic_DNA"/>
</dbReference>
<dbReference type="Proteomes" id="UP000288805">
    <property type="component" value="Unassembled WGS sequence"/>
</dbReference>
<dbReference type="PANTHER" id="PTHR11373:SF4">
    <property type="entry name" value="DEOXYNUCLEOSIDE TRIPHOSPHATE TRIPHOSPHOHYDROLASE SAMHD1"/>
    <property type="match status" value="1"/>
</dbReference>
<dbReference type="Gene3D" id="1.10.3210.10">
    <property type="entry name" value="Hypothetical protein af1432"/>
    <property type="match status" value="1"/>
</dbReference>
<comment type="caution">
    <text evidence="1">The sequence shown here is derived from an EMBL/GenBank/DDBJ whole genome shotgun (WGS) entry which is preliminary data.</text>
</comment>